<proteinExistence type="predicted"/>
<sequence>MEEISSKYHNNDKIKIRTLKPTRPPGSPPLCGGIRPDCHREGGDVHFPTGGIRNRDRKPDAKPDTEAELEQALADSKDFI</sequence>
<name>A0A1B7W557_APHFL</name>
<dbReference type="EMBL" id="LJOW01000853">
    <property type="protein sequence ID" value="OBQ32291.1"/>
    <property type="molecule type" value="Genomic_DNA"/>
</dbReference>
<feature type="non-terminal residue" evidence="2">
    <location>
        <position position="80"/>
    </location>
</feature>
<accession>A0A1B7W557</accession>
<protein>
    <submittedName>
        <fullName evidence="2">Uncharacterized protein</fullName>
    </submittedName>
</protein>
<evidence type="ECO:0000256" key="1">
    <source>
        <dbReference type="SAM" id="MobiDB-lite"/>
    </source>
</evidence>
<organism evidence="2 3">
    <name type="scientific">Aphanizomenon flos-aquae WA102</name>
    <dbReference type="NCBI Taxonomy" id="1710896"/>
    <lineage>
        <taxon>Bacteria</taxon>
        <taxon>Bacillati</taxon>
        <taxon>Cyanobacteriota</taxon>
        <taxon>Cyanophyceae</taxon>
        <taxon>Nostocales</taxon>
        <taxon>Aphanizomenonaceae</taxon>
        <taxon>Aphanizomenon</taxon>
    </lineage>
</organism>
<feature type="compositionally biased region" description="Basic and acidic residues" evidence="1">
    <location>
        <begin position="53"/>
        <end position="65"/>
    </location>
</feature>
<feature type="compositionally biased region" description="Basic and acidic residues" evidence="1">
    <location>
        <begin position="1"/>
        <end position="15"/>
    </location>
</feature>
<feature type="region of interest" description="Disordered" evidence="1">
    <location>
        <begin position="1"/>
        <end position="80"/>
    </location>
</feature>
<comment type="caution">
    <text evidence="2">The sequence shown here is derived from an EMBL/GenBank/DDBJ whole genome shotgun (WGS) entry which is preliminary data.</text>
</comment>
<dbReference type="AlphaFoldDB" id="A0A1B7W557"/>
<reference evidence="2 3" key="1">
    <citation type="submission" date="2015-09" db="EMBL/GenBank/DDBJ databases">
        <title>Aphanizomenon flos-aquae WA102.</title>
        <authorList>
            <person name="Driscoll C."/>
        </authorList>
    </citation>
    <scope>NUCLEOTIDE SEQUENCE [LARGE SCALE GENOMIC DNA]</scope>
    <source>
        <strain evidence="2">WA102</strain>
    </source>
</reference>
<gene>
    <name evidence="2" type="ORF">AN484_28090</name>
</gene>
<dbReference type="Proteomes" id="UP000092093">
    <property type="component" value="Unassembled WGS sequence"/>
</dbReference>
<evidence type="ECO:0000313" key="3">
    <source>
        <dbReference type="Proteomes" id="UP000092093"/>
    </source>
</evidence>
<evidence type="ECO:0000313" key="2">
    <source>
        <dbReference type="EMBL" id="OBQ32291.1"/>
    </source>
</evidence>